<keyword evidence="1" id="KW-0732">Signal</keyword>
<feature type="chain" id="PRO_5034079877" evidence="1">
    <location>
        <begin position="25"/>
        <end position="159"/>
    </location>
</feature>
<gene>
    <name evidence="3" type="primary">LOC110991131</name>
</gene>
<dbReference type="GeneID" id="110991131"/>
<name>A0A8B8A536_ACAPL</name>
<dbReference type="OrthoDB" id="10364155at2759"/>
<dbReference type="KEGG" id="aplc:110991131"/>
<feature type="signal peptide" evidence="1">
    <location>
        <begin position="1"/>
        <end position="24"/>
    </location>
</feature>
<evidence type="ECO:0000313" key="2">
    <source>
        <dbReference type="Proteomes" id="UP000694845"/>
    </source>
</evidence>
<dbReference type="OMA" id="AANACCR"/>
<evidence type="ECO:0000256" key="1">
    <source>
        <dbReference type="SAM" id="SignalP"/>
    </source>
</evidence>
<sequence>MRTTNLFVVKTVVIIGYLACITTAGNPCCKGSCHEIPKGCHCPFMAVLCGDINTLSMGKRKADDSYQTVPSSQQQFQQRRLQMPHSRADRRLDDDRIVGVLNNLLRLLKETHQADQKAFDVQDQNDNEDWEAVTSSRKQASEHAQNLYRRHSLFSDDLY</sequence>
<protein>
    <submittedName>
        <fullName evidence="3">Uncharacterized protein LOC110991131</fullName>
    </submittedName>
</protein>
<keyword evidence="2" id="KW-1185">Reference proteome</keyword>
<organism evidence="2 3">
    <name type="scientific">Acanthaster planci</name>
    <name type="common">Crown-of-thorns starfish</name>
    <dbReference type="NCBI Taxonomy" id="133434"/>
    <lineage>
        <taxon>Eukaryota</taxon>
        <taxon>Metazoa</taxon>
        <taxon>Echinodermata</taxon>
        <taxon>Eleutherozoa</taxon>
        <taxon>Asterozoa</taxon>
        <taxon>Asteroidea</taxon>
        <taxon>Valvatacea</taxon>
        <taxon>Valvatida</taxon>
        <taxon>Acanthasteridae</taxon>
        <taxon>Acanthaster</taxon>
    </lineage>
</organism>
<evidence type="ECO:0000313" key="3">
    <source>
        <dbReference type="RefSeq" id="XP_022112020.1"/>
    </source>
</evidence>
<proteinExistence type="predicted"/>
<dbReference type="RefSeq" id="XP_022112020.1">
    <property type="nucleotide sequence ID" value="XM_022256328.1"/>
</dbReference>
<dbReference type="Proteomes" id="UP000694845">
    <property type="component" value="Unplaced"/>
</dbReference>
<dbReference type="AlphaFoldDB" id="A0A8B8A536"/>
<accession>A0A8B8A536</accession>
<reference evidence="3" key="1">
    <citation type="submission" date="2025-08" db="UniProtKB">
        <authorList>
            <consortium name="RefSeq"/>
        </authorList>
    </citation>
    <scope>IDENTIFICATION</scope>
</reference>